<dbReference type="Proteomes" id="UP000783796">
    <property type="component" value="Unassembled WGS sequence"/>
</dbReference>
<feature type="chain" id="PRO_5038105537" description="Lipoprotein" evidence="1">
    <location>
        <begin position="21"/>
        <end position="488"/>
    </location>
</feature>
<dbReference type="AlphaFoldDB" id="A0A948T9P1"/>
<reference evidence="2" key="2">
    <citation type="submission" date="2021-04" db="EMBL/GenBank/DDBJ databases">
        <authorList>
            <person name="Gilroy R."/>
        </authorList>
    </citation>
    <scope>NUCLEOTIDE SEQUENCE</scope>
    <source>
        <strain evidence="2">G4-2901</strain>
    </source>
</reference>
<feature type="signal peptide" evidence="1">
    <location>
        <begin position="1"/>
        <end position="20"/>
    </location>
</feature>
<evidence type="ECO:0000256" key="1">
    <source>
        <dbReference type="SAM" id="SignalP"/>
    </source>
</evidence>
<sequence>MRRHLVIFFPLLLFCFISCQDDNEPVLQPEDSKEILITDISGATVTNTKDIVVGSGEDDVVFEMSSTVMTENGQVKETTLNCCAMGALCLDGNKIDDTRTVENVTLINKGTITIHTKDLVERYAEQIRDEEHPDRPYLYLRILVMYAGANSTVINEGTINVYFDHDPSTACTVYTMGLISGEGSNIMNNGEINVYGNGSVATRFRGIATFGDNITAINNGTMNAELDMSEDTRMITTGGTNSNVINNGVMKVRMPGKVLCMTRYGDSNLINNNVIDITSVPMPEGYKSIVGDEDYIVCGLYEPLQAMRSGMPSLVNRGTINVNIEGSDRSEPSCQGYGMFCDLMSPKAEQLEVNIINEGLITVSQSGPIKFNMAEVGCVSREVGKPGACNIRLGNWLTTLRDFSQTKDLFLAKGAKIDFNGAQLKLLKGEDYEIGTVYSVAPEALIYNAGKDGGFRYEYSSYKNMVIKSADSQYTLNWDQNAMEVSLN</sequence>
<proteinExistence type="predicted"/>
<keyword evidence="1" id="KW-0732">Signal</keyword>
<evidence type="ECO:0008006" key="4">
    <source>
        <dbReference type="Google" id="ProtNLM"/>
    </source>
</evidence>
<organism evidence="2 3">
    <name type="scientific">Candidatus Phocaeicola faecigallinarum</name>
    <dbReference type="NCBI Taxonomy" id="2838732"/>
    <lineage>
        <taxon>Bacteria</taxon>
        <taxon>Pseudomonadati</taxon>
        <taxon>Bacteroidota</taxon>
        <taxon>Bacteroidia</taxon>
        <taxon>Bacteroidales</taxon>
        <taxon>Bacteroidaceae</taxon>
        <taxon>Phocaeicola</taxon>
    </lineage>
</organism>
<dbReference type="EMBL" id="JAHLFW010000018">
    <property type="protein sequence ID" value="MBU3837098.1"/>
    <property type="molecule type" value="Genomic_DNA"/>
</dbReference>
<reference evidence="2" key="1">
    <citation type="journal article" date="2021" name="PeerJ">
        <title>Extensive microbial diversity within the chicken gut microbiome revealed by metagenomics and culture.</title>
        <authorList>
            <person name="Gilroy R."/>
            <person name="Ravi A."/>
            <person name="Getino M."/>
            <person name="Pursley I."/>
            <person name="Horton D.L."/>
            <person name="Alikhan N.F."/>
            <person name="Baker D."/>
            <person name="Gharbi K."/>
            <person name="Hall N."/>
            <person name="Watson M."/>
            <person name="Adriaenssens E.M."/>
            <person name="Foster-Nyarko E."/>
            <person name="Jarju S."/>
            <person name="Secka A."/>
            <person name="Antonio M."/>
            <person name="Oren A."/>
            <person name="Chaudhuri R.R."/>
            <person name="La Ragione R."/>
            <person name="Hildebrand F."/>
            <person name="Pallen M.J."/>
        </authorList>
    </citation>
    <scope>NUCLEOTIDE SEQUENCE</scope>
    <source>
        <strain evidence="2">G4-2901</strain>
    </source>
</reference>
<name>A0A948T9P1_9BACT</name>
<gene>
    <name evidence="2" type="ORF">H9777_01965</name>
</gene>
<protein>
    <recommendedName>
        <fullName evidence="4">Lipoprotein</fullName>
    </recommendedName>
</protein>
<comment type="caution">
    <text evidence="2">The sequence shown here is derived from an EMBL/GenBank/DDBJ whole genome shotgun (WGS) entry which is preliminary data.</text>
</comment>
<evidence type="ECO:0000313" key="2">
    <source>
        <dbReference type="EMBL" id="MBU3837098.1"/>
    </source>
</evidence>
<accession>A0A948T9P1</accession>
<evidence type="ECO:0000313" key="3">
    <source>
        <dbReference type="Proteomes" id="UP000783796"/>
    </source>
</evidence>